<evidence type="ECO:0000313" key="4">
    <source>
        <dbReference type="Proteomes" id="UP000051242"/>
    </source>
</evidence>
<dbReference type="PRINTS" id="PR01490">
    <property type="entry name" value="RTXTOXIND"/>
</dbReference>
<dbReference type="GO" id="GO:0016020">
    <property type="term" value="C:membrane"/>
    <property type="evidence" value="ECO:0007669"/>
    <property type="project" value="InterPro"/>
</dbReference>
<dbReference type="InterPro" id="IPR058982">
    <property type="entry name" value="Beta-barrel_AprE"/>
</dbReference>
<gene>
    <name evidence="3" type="ORF">ABR85_09290</name>
    <name evidence="2" type="ORF">ABR85_10510</name>
</gene>
<dbReference type="InterPro" id="IPR006144">
    <property type="entry name" value="Secretion_HlyD_CS"/>
</dbReference>
<proteinExistence type="predicted"/>
<name>A0A0R2SZF9_9GAMM</name>
<dbReference type="Proteomes" id="UP000051242">
    <property type="component" value="Unassembled WGS sequence"/>
</dbReference>
<organism evidence="2 4">
    <name type="scientific">OM182 bacterium BACL3 MAG-120619-bin3</name>
    <dbReference type="NCBI Taxonomy" id="1655593"/>
    <lineage>
        <taxon>Bacteria</taxon>
        <taxon>Pseudomonadati</taxon>
        <taxon>Pseudomonadota</taxon>
        <taxon>Gammaproteobacteria</taxon>
        <taxon>OMG group</taxon>
        <taxon>OM182 clade</taxon>
    </lineage>
</organism>
<dbReference type="PROSITE" id="PS00543">
    <property type="entry name" value="HLYD_FAMILY"/>
    <property type="match status" value="1"/>
</dbReference>
<dbReference type="EMBL" id="LICD01000406">
    <property type="protein sequence ID" value="KRO77885.1"/>
    <property type="molecule type" value="Genomic_DNA"/>
</dbReference>
<feature type="domain" description="AprE-like beta-barrel" evidence="1">
    <location>
        <begin position="2"/>
        <end position="36"/>
    </location>
</feature>
<dbReference type="AlphaFoldDB" id="A0A0R2SZF9"/>
<evidence type="ECO:0000259" key="1">
    <source>
        <dbReference type="Pfam" id="PF26002"/>
    </source>
</evidence>
<protein>
    <recommendedName>
        <fullName evidence="1">AprE-like beta-barrel domain-containing protein</fullName>
    </recommendedName>
</protein>
<dbReference type="GO" id="GO:0009306">
    <property type="term" value="P:protein secretion"/>
    <property type="evidence" value="ECO:0007669"/>
    <property type="project" value="InterPro"/>
</dbReference>
<dbReference type="Pfam" id="PF26002">
    <property type="entry name" value="Beta-barrel_AprE"/>
    <property type="match status" value="1"/>
</dbReference>
<evidence type="ECO:0000313" key="2">
    <source>
        <dbReference type="EMBL" id="KRO77885.1"/>
    </source>
</evidence>
<accession>A0A0R2SZF9</accession>
<reference evidence="2 4" key="1">
    <citation type="submission" date="2015-10" db="EMBL/GenBank/DDBJ databases">
        <title>Metagenome-Assembled Genomes uncover a global brackish microbiome.</title>
        <authorList>
            <person name="Hugerth L.W."/>
            <person name="Larsson J."/>
            <person name="Alneberg J."/>
            <person name="Lindh M.V."/>
            <person name="Legrand C."/>
            <person name="Pinhassi J."/>
            <person name="Andersson A.F."/>
        </authorList>
    </citation>
    <scope>NUCLEOTIDE SEQUENCE [LARGE SCALE GENOMIC DNA]</scope>
    <source>
        <strain evidence="2">BACL22 MAG-120619-bin3</strain>
    </source>
</reference>
<comment type="caution">
    <text evidence="2">The sequence shown here is derived from an EMBL/GenBank/DDBJ whole genome shotgun (WGS) entry which is preliminary data.</text>
</comment>
<evidence type="ECO:0000313" key="3">
    <source>
        <dbReference type="EMBL" id="KRO78334.1"/>
    </source>
</evidence>
<sequence length="59" mass="6575">MTYYLARVEVSPEGMADLGDLELLPGMPAEVFIATGSRTLLQYLFKPFSNAMARSFIED</sequence>
<dbReference type="EMBL" id="LICD01000329">
    <property type="protein sequence ID" value="KRO78334.1"/>
    <property type="molecule type" value="Genomic_DNA"/>
</dbReference>